<protein>
    <submittedName>
        <fullName evidence="3">TBP-binding domain-containing protein</fullName>
    </submittedName>
</protein>
<accession>A0A1I8A3J1</accession>
<dbReference type="WBParaSite" id="L893_g32497.t1">
    <property type="protein sequence ID" value="L893_g32497.t1"/>
    <property type="gene ID" value="L893_g32497"/>
</dbReference>
<organism evidence="2 3">
    <name type="scientific">Steinernema glaseri</name>
    <dbReference type="NCBI Taxonomy" id="37863"/>
    <lineage>
        <taxon>Eukaryota</taxon>
        <taxon>Metazoa</taxon>
        <taxon>Ecdysozoa</taxon>
        <taxon>Nematoda</taxon>
        <taxon>Chromadorea</taxon>
        <taxon>Rhabditida</taxon>
        <taxon>Tylenchina</taxon>
        <taxon>Panagrolaimomorpha</taxon>
        <taxon>Strongyloidoidea</taxon>
        <taxon>Steinernematidae</taxon>
        <taxon>Steinernema</taxon>
    </lineage>
</organism>
<evidence type="ECO:0000313" key="3">
    <source>
        <dbReference type="WBParaSite" id="L893_g32497.t1"/>
    </source>
</evidence>
<feature type="region of interest" description="Disordered" evidence="1">
    <location>
        <begin position="1"/>
        <end position="72"/>
    </location>
</feature>
<proteinExistence type="predicted"/>
<evidence type="ECO:0000313" key="2">
    <source>
        <dbReference type="Proteomes" id="UP000095287"/>
    </source>
</evidence>
<reference evidence="3" key="1">
    <citation type="submission" date="2016-11" db="UniProtKB">
        <authorList>
            <consortium name="WormBaseParasite"/>
        </authorList>
    </citation>
    <scope>IDENTIFICATION</scope>
</reference>
<dbReference type="AlphaFoldDB" id="A0A1I8A3J1"/>
<keyword evidence="2" id="KW-1185">Reference proteome</keyword>
<feature type="compositionally biased region" description="Acidic residues" evidence="1">
    <location>
        <begin position="12"/>
        <end position="24"/>
    </location>
</feature>
<name>A0A1I8A3J1_9BILA</name>
<evidence type="ECO:0000256" key="1">
    <source>
        <dbReference type="SAM" id="MobiDB-lite"/>
    </source>
</evidence>
<dbReference type="Proteomes" id="UP000095287">
    <property type="component" value="Unplaced"/>
</dbReference>
<sequence>MGVLHDDLAMSGDEDDSDLDEDSWDPQGDLLHSTMHASGQLQNDLALTDSDDSDDEAASAAKRPKLDDLEEF</sequence>